<comment type="caution">
    <text evidence="2">The sequence shown here is derived from an EMBL/GenBank/DDBJ whole genome shotgun (WGS) entry which is preliminary data.</text>
</comment>
<organism evidence="2 3">
    <name type="scientific">Candidatus Uhrbacteria bacterium RIFCSPLOWO2_02_FULL_48_12</name>
    <dbReference type="NCBI Taxonomy" id="1802407"/>
    <lineage>
        <taxon>Bacteria</taxon>
        <taxon>Candidatus Uhriibacteriota</taxon>
    </lineage>
</organism>
<dbReference type="InterPro" id="IPR002696">
    <property type="entry name" value="Membr_insert_effic_factor_YidD"/>
</dbReference>
<dbReference type="PANTHER" id="PTHR33383:SF1">
    <property type="entry name" value="MEMBRANE PROTEIN INSERTION EFFICIENCY FACTOR-RELATED"/>
    <property type="match status" value="1"/>
</dbReference>
<evidence type="ECO:0000256" key="1">
    <source>
        <dbReference type="HAMAP-Rule" id="MF_00386"/>
    </source>
</evidence>
<evidence type="ECO:0000313" key="3">
    <source>
        <dbReference type="Proteomes" id="UP000178723"/>
    </source>
</evidence>
<comment type="similarity">
    <text evidence="1">Belongs to the UPF0161 family.</text>
</comment>
<dbReference type="NCBIfam" id="TIGR00278">
    <property type="entry name" value="membrane protein insertion efficiency factor YidD"/>
    <property type="match status" value="1"/>
</dbReference>
<proteinExistence type="inferred from homology"/>
<keyword evidence="1" id="KW-1003">Cell membrane</keyword>
<reference evidence="2 3" key="1">
    <citation type="journal article" date="2016" name="Nat. Commun.">
        <title>Thousands of microbial genomes shed light on interconnected biogeochemical processes in an aquifer system.</title>
        <authorList>
            <person name="Anantharaman K."/>
            <person name="Brown C.T."/>
            <person name="Hug L.A."/>
            <person name="Sharon I."/>
            <person name="Castelle C.J."/>
            <person name="Probst A.J."/>
            <person name="Thomas B.C."/>
            <person name="Singh A."/>
            <person name="Wilkins M.J."/>
            <person name="Karaoz U."/>
            <person name="Brodie E.L."/>
            <person name="Williams K.H."/>
            <person name="Hubbard S.S."/>
            <person name="Banfield J.F."/>
        </authorList>
    </citation>
    <scope>NUCLEOTIDE SEQUENCE [LARGE SCALE GENOMIC DNA]</scope>
</reference>
<dbReference type="GO" id="GO:0005886">
    <property type="term" value="C:plasma membrane"/>
    <property type="evidence" value="ECO:0007669"/>
    <property type="project" value="UniProtKB-SubCell"/>
</dbReference>
<dbReference type="Proteomes" id="UP000178723">
    <property type="component" value="Unassembled WGS sequence"/>
</dbReference>
<evidence type="ECO:0000313" key="2">
    <source>
        <dbReference type="EMBL" id="OGL85944.1"/>
    </source>
</evidence>
<dbReference type="PANTHER" id="PTHR33383">
    <property type="entry name" value="MEMBRANE PROTEIN INSERTION EFFICIENCY FACTOR-RELATED"/>
    <property type="match status" value="1"/>
</dbReference>
<protein>
    <recommendedName>
        <fullName evidence="1">Putative membrane protein insertion efficiency factor</fullName>
    </recommendedName>
</protein>
<comment type="function">
    <text evidence="1">Could be involved in insertion of integral membrane proteins into the membrane.</text>
</comment>
<sequence>MRYLIFTLIKIYQSTLSPDHGIGRIFFPRGCCRFYPTCSEYALEAVKKYGSYGLWLAARRLFRCHPWSIGGVDEVV</sequence>
<gene>
    <name evidence="2" type="ORF">A3I40_00765</name>
</gene>
<keyword evidence="1" id="KW-0472">Membrane</keyword>
<comment type="subcellular location">
    <subcellularLocation>
        <location evidence="1">Cell membrane</location>
        <topology evidence="1">Peripheral membrane protein</topology>
        <orientation evidence="1">Cytoplasmic side</orientation>
    </subcellularLocation>
</comment>
<accession>A0A1F7V7J1</accession>
<dbReference type="AlphaFoldDB" id="A0A1F7V7J1"/>
<dbReference type="EMBL" id="MGEP01000056">
    <property type="protein sequence ID" value="OGL85944.1"/>
    <property type="molecule type" value="Genomic_DNA"/>
</dbReference>
<dbReference type="HAMAP" id="MF_00386">
    <property type="entry name" value="UPF0161_YidD"/>
    <property type="match status" value="1"/>
</dbReference>
<dbReference type="SMART" id="SM01234">
    <property type="entry name" value="Haemolytic"/>
    <property type="match status" value="1"/>
</dbReference>
<dbReference type="Pfam" id="PF01809">
    <property type="entry name" value="YidD"/>
    <property type="match status" value="1"/>
</dbReference>
<dbReference type="STRING" id="1802407.A3I40_00765"/>
<name>A0A1F7V7J1_9BACT</name>